<evidence type="ECO:0000313" key="1">
    <source>
        <dbReference type="EMBL" id="MXU87012.1"/>
    </source>
</evidence>
<dbReference type="EMBL" id="GIFC01004929">
    <property type="protein sequence ID" value="MXU87012.1"/>
    <property type="molecule type" value="Transcribed_RNA"/>
</dbReference>
<sequence>MCALSRSLSTMSSMLLSWQKIRARWACTTLSCSPPDELPMPQSSSSCLRAPSLAACPMSDNGVLFCSRLAWMRSYSGCWALSTNFGWLHTLRRY</sequence>
<accession>A0A6B0U3D7</accession>
<proteinExistence type="predicted"/>
<dbReference type="AlphaFoldDB" id="A0A6B0U3D7"/>
<organism evidence="1">
    <name type="scientific">Ixodes ricinus</name>
    <name type="common">Common tick</name>
    <name type="synonym">Acarus ricinus</name>
    <dbReference type="NCBI Taxonomy" id="34613"/>
    <lineage>
        <taxon>Eukaryota</taxon>
        <taxon>Metazoa</taxon>
        <taxon>Ecdysozoa</taxon>
        <taxon>Arthropoda</taxon>
        <taxon>Chelicerata</taxon>
        <taxon>Arachnida</taxon>
        <taxon>Acari</taxon>
        <taxon>Parasitiformes</taxon>
        <taxon>Ixodida</taxon>
        <taxon>Ixodoidea</taxon>
        <taxon>Ixodidae</taxon>
        <taxon>Ixodinae</taxon>
        <taxon>Ixodes</taxon>
    </lineage>
</organism>
<protein>
    <submittedName>
        <fullName evidence="1">Putative secreted protein</fullName>
    </submittedName>
</protein>
<name>A0A6B0U3D7_IXORI</name>
<reference evidence="1" key="1">
    <citation type="submission" date="2019-12" db="EMBL/GenBank/DDBJ databases">
        <title>An insight into the sialome of adult female Ixodes ricinus ticks feeding for 6 days.</title>
        <authorList>
            <person name="Perner J."/>
            <person name="Ribeiro J.M.C."/>
        </authorList>
    </citation>
    <scope>NUCLEOTIDE SEQUENCE</scope>
    <source>
        <strain evidence="1">Semi-engorged</strain>
        <tissue evidence="1">Salivary glands</tissue>
    </source>
</reference>